<dbReference type="GO" id="GO:0050613">
    <property type="term" value="F:Delta14-sterol reductase activity"/>
    <property type="evidence" value="ECO:0007669"/>
    <property type="project" value="TreeGrafter"/>
</dbReference>
<dbReference type="Pfam" id="PF01222">
    <property type="entry name" value="ERG4_ERG24"/>
    <property type="match status" value="1"/>
</dbReference>
<feature type="transmembrane region" description="Helical" evidence="6">
    <location>
        <begin position="77"/>
        <end position="95"/>
    </location>
</feature>
<evidence type="ECO:0000256" key="4">
    <source>
        <dbReference type="ARBA" id="ARBA00022989"/>
    </source>
</evidence>
<sequence length="278" mass="31631">MKRTMKCNYEPFHANAFVQLRQRNVLNDYVKGKELSPRIGRTYDLAAWCFRCGLLTWATLLGAMAWHEFKAKGCLEYGFAVSAACQMLYICTVIMDEASGSVFLLVVPGLRSLSVVVLAFLVLMPFVSVLPAKFLLEHQPKTLPIVCYAGIVILFLVGLTAMHLAHKRKYHLRRNWPDPSSRGPGLDYLLDNAGNRLAVSGLWGSVRHPNYLADLVCHLAFALPCGFHHVLPFYSVLLSTLFLVMRTIDVERKCRQRYGDLWASYTHRVKYRLVPYVF</sequence>
<keyword evidence="8" id="KW-1185">Reference proteome</keyword>
<feature type="transmembrane region" description="Helical" evidence="6">
    <location>
        <begin position="143"/>
        <end position="165"/>
    </location>
</feature>
<gene>
    <name evidence="7" type="ORF">HPB51_016907</name>
</gene>
<evidence type="ECO:0000313" key="7">
    <source>
        <dbReference type="EMBL" id="KAH8028456.1"/>
    </source>
</evidence>
<comment type="caution">
    <text evidence="7">The sequence shown here is derived from an EMBL/GenBank/DDBJ whole genome shotgun (WGS) entry which is preliminary data.</text>
</comment>
<comment type="subcellular location">
    <subcellularLocation>
        <location evidence="1">Membrane</location>
        <topology evidence="1">Multi-pass membrane protein</topology>
    </subcellularLocation>
</comment>
<dbReference type="InterPro" id="IPR001171">
    <property type="entry name" value="ERG24_DHCR-like"/>
</dbReference>
<name>A0A9J6E354_RHIMP</name>
<organism evidence="7 8">
    <name type="scientific">Rhipicephalus microplus</name>
    <name type="common">Cattle tick</name>
    <name type="synonym">Boophilus microplus</name>
    <dbReference type="NCBI Taxonomy" id="6941"/>
    <lineage>
        <taxon>Eukaryota</taxon>
        <taxon>Metazoa</taxon>
        <taxon>Ecdysozoa</taxon>
        <taxon>Arthropoda</taxon>
        <taxon>Chelicerata</taxon>
        <taxon>Arachnida</taxon>
        <taxon>Acari</taxon>
        <taxon>Parasitiformes</taxon>
        <taxon>Ixodida</taxon>
        <taxon>Ixodoidea</taxon>
        <taxon>Ixodidae</taxon>
        <taxon>Rhipicephalinae</taxon>
        <taxon>Rhipicephalus</taxon>
        <taxon>Boophilus</taxon>
    </lineage>
</organism>
<dbReference type="PANTHER" id="PTHR21257:SF52">
    <property type="entry name" value="DELTA(14)-STEROL REDUCTASE TM7SF2"/>
    <property type="match status" value="1"/>
</dbReference>
<evidence type="ECO:0000256" key="3">
    <source>
        <dbReference type="ARBA" id="ARBA00022692"/>
    </source>
</evidence>
<evidence type="ECO:0000256" key="1">
    <source>
        <dbReference type="ARBA" id="ARBA00004141"/>
    </source>
</evidence>
<dbReference type="Gene3D" id="1.20.120.1630">
    <property type="match status" value="1"/>
</dbReference>
<keyword evidence="4 6" id="KW-1133">Transmembrane helix</keyword>
<evidence type="ECO:0000256" key="5">
    <source>
        <dbReference type="ARBA" id="ARBA00023136"/>
    </source>
</evidence>
<dbReference type="Proteomes" id="UP000821866">
    <property type="component" value="Chromosome 4"/>
</dbReference>
<reference evidence="7" key="2">
    <citation type="submission" date="2021-09" db="EMBL/GenBank/DDBJ databases">
        <authorList>
            <person name="Jia N."/>
            <person name="Wang J."/>
            <person name="Shi W."/>
            <person name="Du L."/>
            <person name="Sun Y."/>
            <person name="Zhan W."/>
            <person name="Jiang J."/>
            <person name="Wang Q."/>
            <person name="Zhang B."/>
            <person name="Ji P."/>
            <person name="Sakyi L.B."/>
            <person name="Cui X."/>
            <person name="Yuan T."/>
            <person name="Jiang B."/>
            <person name="Yang W."/>
            <person name="Lam T.T.-Y."/>
            <person name="Chang Q."/>
            <person name="Ding S."/>
            <person name="Wang X."/>
            <person name="Zhu J."/>
            <person name="Ruan X."/>
            <person name="Zhao L."/>
            <person name="Wei J."/>
            <person name="Que T."/>
            <person name="Du C."/>
            <person name="Cheng J."/>
            <person name="Dai P."/>
            <person name="Han X."/>
            <person name="Huang E."/>
            <person name="Gao Y."/>
            <person name="Liu J."/>
            <person name="Shao H."/>
            <person name="Ye R."/>
            <person name="Li L."/>
            <person name="Wei W."/>
            <person name="Wang X."/>
            <person name="Wang C."/>
            <person name="Huo Q."/>
            <person name="Li W."/>
            <person name="Guo W."/>
            <person name="Chen H."/>
            <person name="Chen S."/>
            <person name="Zhou L."/>
            <person name="Zhou L."/>
            <person name="Ni X."/>
            <person name="Tian J."/>
            <person name="Zhou Y."/>
            <person name="Sheng Y."/>
            <person name="Liu T."/>
            <person name="Pan Y."/>
            <person name="Xia L."/>
            <person name="Li J."/>
            <person name="Zhao F."/>
            <person name="Cao W."/>
        </authorList>
    </citation>
    <scope>NUCLEOTIDE SEQUENCE</scope>
    <source>
        <strain evidence="7">Rmic-2018</strain>
        <tissue evidence="7">Larvae</tissue>
    </source>
</reference>
<evidence type="ECO:0000313" key="8">
    <source>
        <dbReference type="Proteomes" id="UP000821866"/>
    </source>
</evidence>
<dbReference type="EMBL" id="JABSTU010000006">
    <property type="protein sequence ID" value="KAH8028456.1"/>
    <property type="molecule type" value="Genomic_DNA"/>
</dbReference>
<keyword evidence="3 6" id="KW-0812">Transmembrane</keyword>
<evidence type="ECO:0000256" key="2">
    <source>
        <dbReference type="ARBA" id="ARBA00005402"/>
    </source>
</evidence>
<feature type="transmembrane region" description="Helical" evidence="6">
    <location>
        <begin position="45"/>
        <end position="65"/>
    </location>
</feature>
<comment type="similarity">
    <text evidence="2">Belongs to the ERG4/ERG24 family.</text>
</comment>
<dbReference type="AlphaFoldDB" id="A0A9J6E354"/>
<keyword evidence="5 6" id="KW-0472">Membrane</keyword>
<accession>A0A9J6E354</accession>
<dbReference type="GO" id="GO:0005637">
    <property type="term" value="C:nuclear inner membrane"/>
    <property type="evidence" value="ECO:0007669"/>
    <property type="project" value="TreeGrafter"/>
</dbReference>
<dbReference type="GO" id="GO:0005789">
    <property type="term" value="C:endoplasmic reticulum membrane"/>
    <property type="evidence" value="ECO:0007669"/>
    <property type="project" value="TreeGrafter"/>
</dbReference>
<dbReference type="PANTHER" id="PTHR21257">
    <property type="entry name" value="DELTA(14)-STEROL REDUCTASE"/>
    <property type="match status" value="1"/>
</dbReference>
<evidence type="ECO:0000256" key="6">
    <source>
        <dbReference type="SAM" id="Phobius"/>
    </source>
</evidence>
<proteinExistence type="inferred from homology"/>
<dbReference type="VEuPathDB" id="VectorBase:LOC119167224"/>
<dbReference type="GO" id="GO:0006695">
    <property type="term" value="P:cholesterol biosynthetic process"/>
    <property type="evidence" value="ECO:0007669"/>
    <property type="project" value="TreeGrafter"/>
</dbReference>
<protein>
    <submittedName>
        <fullName evidence="7">Uncharacterized protein</fullName>
    </submittedName>
</protein>
<reference evidence="7" key="1">
    <citation type="journal article" date="2020" name="Cell">
        <title>Large-Scale Comparative Analyses of Tick Genomes Elucidate Their Genetic Diversity and Vector Capacities.</title>
        <authorList>
            <consortium name="Tick Genome and Microbiome Consortium (TIGMIC)"/>
            <person name="Jia N."/>
            <person name="Wang J."/>
            <person name="Shi W."/>
            <person name="Du L."/>
            <person name="Sun Y."/>
            <person name="Zhan W."/>
            <person name="Jiang J.F."/>
            <person name="Wang Q."/>
            <person name="Zhang B."/>
            <person name="Ji P."/>
            <person name="Bell-Sakyi L."/>
            <person name="Cui X.M."/>
            <person name="Yuan T.T."/>
            <person name="Jiang B.G."/>
            <person name="Yang W.F."/>
            <person name="Lam T.T."/>
            <person name="Chang Q.C."/>
            <person name="Ding S.J."/>
            <person name="Wang X.J."/>
            <person name="Zhu J.G."/>
            <person name="Ruan X.D."/>
            <person name="Zhao L."/>
            <person name="Wei J.T."/>
            <person name="Ye R.Z."/>
            <person name="Que T.C."/>
            <person name="Du C.H."/>
            <person name="Zhou Y.H."/>
            <person name="Cheng J.X."/>
            <person name="Dai P.F."/>
            <person name="Guo W.B."/>
            <person name="Han X.H."/>
            <person name="Huang E.J."/>
            <person name="Li L.F."/>
            <person name="Wei W."/>
            <person name="Gao Y.C."/>
            <person name="Liu J.Z."/>
            <person name="Shao H.Z."/>
            <person name="Wang X."/>
            <person name="Wang C.C."/>
            <person name="Yang T.C."/>
            <person name="Huo Q.B."/>
            <person name="Li W."/>
            <person name="Chen H.Y."/>
            <person name="Chen S.E."/>
            <person name="Zhou L.G."/>
            <person name="Ni X.B."/>
            <person name="Tian J.H."/>
            <person name="Sheng Y."/>
            <person name="Liu T."/>
            <person name="Pan Y.S."/>
            <person name="Xia L.Y."/>
            <person name="Li J."/>
            <person name="Zhao F."/>
            <person name="Cao W.C."/>
        </authorList>
    </citation>
    <scope>NUCLEOTIDE SEQUENCE</scope>
    <source>
        <strain evidence="7">Rmic-2018</strain>
    </source>
</reference>